<evidence type="ECO:0000259" key="1">
    <source>
        <dbReference type="PROSITE" id="PS50021"/>
    </source>
</evidence>
<name>A0A9D3YGS0_DREPO</name>
<reference evidence="2" key="1">
    <citation type="journal article" date="2019" name="bioRxiv">
        <title>The Genome of the Zebra Mussel, Dreissena polymorpha: A Resource for Invasive Species Research.</title>
        <authorList>
            <person name="McCartney M.A."/>
            <person name="Auch B."/>
            <person name="Kono T."/>
            <person name="Mallez S."/>
            <person name="Zhang Y."/>
            <person name="Obille A."/>
            <person name="Becker A."/>
            <person name="Abrahante J.E."/>
            <person name="Garbe J."/>
            <person name="Badalamenti J.P."/>
            <person name="Herman A."/>
            <person name="Mangelson H."/>
            <person name="Liachko I."/>
            <person name="Sullivan S."/>
            <person name="Sone E.D."/>
            <person name="Koren S."/>
            <person name="Silverstein K.A.T."/>
            <person name="Beckman K.B."/>
            <person name="Gohl D.M."/>
        </authorList>
    </citation>
    <scope>NUCLEOTIDE SEQUENCE</scope>
    <source>
        <strain evidence="2">Duluth1</strain>
        <tissue evidence="2">Whole animal</tissue>
    </source>
</reference>
<sequence length="322" mass="37230">MESKGMGQTWISDVVVPGQPEDISAKDALLLWSRRTTDGYPGVQVRDFDQSWRDGKAFLSIIHRNRPNLIDFRRVQSQTNRQNLELAFSTAEKEFGVTRLLDPEDVDVPKPDEKSIITYVSSLYDVFPDVPSVEQSLKDNELQLKAEEYKELVVPLVAWLQEVIMTLSQRNFPLTLIEMKSLLSDVNRFKMEDVPPRLEMRKRALRLFDEIQSSGASQLASEDELYPDNIGTEPFNKKSYESKNCEDCLNDVERRITEEEHRIDSLHPFEVKRNCDALDRALKSVEENVRSLLHTQMLTIYIGEYRHYKQELPNFVPSSSTA</sequence>
<accession>A0A9D3YGS0</accession>
<dbReference type="AlphaFoldDB" id="A0A9D3YGS0"/>
<dbReference type="Gene3D" id="1.10.418.10">
    <property type="entry name" value="Calponin-like domain"/>
    <property type="match status" value="1"/>
</dbReference>
<keyword evidence="3" id="KW-1185">Reference proteome</keyword>
<dbReference type="SUPFAM" id="SSF47576">
    <property type="entry name" value="Calponin-homology domain, CH-domain"/>
    <property type="match status" value="1"/>
</dbReference>
<protein>
    <recommendedName>
        <fullName evidence="1">Calponin-homology (CH) domain-containing protein</fullName>
    </recommendedName>
</protein>
<dbReference type="Gene3D" id="1.20.58.60">
    <property type="match status" value="2"/>
</dbReference>
<comment type="caution">
    <text evidence="2">The sequence shown here is derived from an EMBL/GenBank/DDBJ whole genome shotgun (WGS) entry which is preliminary data.</text>
</comment>
<dbReference type="Proteomes" id="UP000828390">
    <property type="component" value="Unassembled WGS sequence"/>
</dbReference>
<proteinExistence type="predicted"/>
<feature type="domain" description="Calponin-homology (CH)" evidence="1">
    <location>
        <begin position="23"/>
        <end position="128"/>
    </location>
</feature>
<gene>
    <name evidence="2" type="ORF">DPMN_073956</name>
</gene>
<dbReference type="EMBL" id="JAIWYP010000015">
    <property type="protein sequence ID" value="KAH3699010.1"/>
    <property type="molecule type" value="Genomic_DNA"/>
</dbReference>
<dbReference type="SMART" id="SM00033">
    <property type="entry name" value="CH"/>
    <property type="match status" value="1"/>
</dbReference>
<dbReference type="SUPFAM" id="SSF46966">
    <property type="entry name" value="Spectrin repeat"/>
    <property type="match status" value="1"/>
</dbReference>
<dbReference type="InterPro" id="IPR001715">
    <property type="entry name" value="CH_dom"/>
</dbReference>
<dbReference type="PROSITE" id="PS50021">
    <property type="entry name" value="CH"/>
    <property type="match status" value="1"/>
</dbReference>
<reference evidence="2" key="2">
    <citation type="submission" date="2020-11" db="EMBL/GenBank/DDBJ databases">
        <authorList>
            <person name="McCartney M.A."/>
            <person name="Auch B."/>
            <person name="Kono T."/>
            <person name="Mallez S."/>
            <person name="Becker A."/>
            <person name="Gohl D.M."/>
            <person name="Silverstein K.A.T."/>
            <person name="Koren S."/>
            <person name="Bechman K.B."/>
            <person name="Herman A."/>
            <person name="Abrahante J.E."/>
            <person name="Garbe J."/>
        </authorList>
    </citation>
    <scope>NUCLEOTIDE SEQUENCE</scope>
    <source>
        <strain evidence="2">Duluth1</strain>
        <tissue evidence="2">Whole animal</tissue>
    </source>
</reference>
<dbReference type="PANTHER" id="PTHR11915">
    <property type="entry name" value="SPECTRIN/FILAMIN RELATED CYTOSKELETAL PROTEIN"/>
    <property type="match status" value="1"/>
</dbReference>
<evidence type="ECO:0000313" key="2">
    <source>
        <dbReference type="EMBL" id="KAH3699010.1"/>
    </source>
</evidence>
<evidence type="ECO:0000313" key="3">
    <source>
        <dbReference type="Proteomes" id="UP000828390"/>
    </source>
</evidence>
<dbReference type="CDD" id="cd21189">
    <property type="entry name" value="CH_PLEC-like_rpt2"/>
    <property type="match status" value="1"/>
</dbReference>
<dbReference type="FunFam" id="1.10.418.10:FF:000057">
    <property type="entry name" value="Calmin"/>
    <property type="match status" value="1"/>
</dbReference>
<dbReference type="InterPro" id="IPR036872">
    <property type="entry name" value="CH_dom_sf"/>
</dbReference>
<organism evidence="2 3">
    <name type="scientific">Dreissena polymorpha</name>
    <name type="common">Zebra mussel</name>
    <name type="synonym">Mytilus polymorpha</name>
    <dbReference type="NCBI Taxonomy" id="45954"/>
    <lineage>
        <taxon>Eukaryota</taxon>
        <taxon>Metazoa</taxon>
        <taxon>Spiralia</taxon>
        <taxon>Lophotrochozoa</taxon>
        <taxon>Mollusca</taxon>
        <taxon>Bivalvia</taxon>
        <taxon>Autobranchia</taxon>
        <taxon>Heteroconchia</taxon>
        <taxon>Euheterodonta</taxon>
        <taxon>Imparidentia</taxon>
        <taxon>Neoheterodontei</taxon>
        <taxon>Myida</taxon>
        <taxon>Dreissenoidea</taxon>
        <taxon>Dreissenidae</taxon>
        <taxon>Dreissena</taxon>
    </lineage>
</organism>
<dbReference type="Pfam" id="PF00307">
    <property type="entry name" value="CH"/>
    <property type="match status" value="1"/>
</dbReference>